<dbReference type="AlphaFoldDB" id="A0A9Q3CUK1"/>
<evidence type="ECO:0000313" key="1">
    <source>
        <dbReference type="EMBL" id="MBW0488751.1"/>
    </source>
</evidence>
<dbReference type="OrthoDB" id="2505547at2759"/>
<accession>A0A9Q3CUK1</accession>
<protein>
    <submittedName>
        <fullName evidence="1">Uncharacterized protein</fullName>
    </submittedName>
</protein>
<sequence length="232" mass="25888">MSYPNRLKKDVEPKPLSLEEVFSLLNSLQSEVSLKLACNIDATKIQSLQLALTSPRLASLAYDRFMQEPYRVGYRISQLLGDGSNVSEWENREISHLINVTLPHDFALCISIIPSHTTARGSFDTIKTCCFPRNCFEKLHVVRDLVKLLVDNSSGWPKPNNTIVLTLRGTFALFKKLNIEAYKIEGLISQEVCHAPPTLNQAVFNQLVTAAILSKGNEKPSSTFVGQVILNT</sequence>
<keyword evidence="2" id="KW-1185">Reference proteome</keyword>
<dbReference type="Proteomes" id="UP000765509">
    <property type="component" value="Unassembled WGS sequence"/>
</dbReference>
<gene>
    <name evidence="1" type="ORF">O181_028466</name>
</gene>
<proteinExistence type="predicted"/>
<reference evidence="1" key="1">
    <citation type="submission" date="2021-03" db="EMBL/GenBank/DDBJ databases">
        <title>Draft genome sequence of rust myrtle Austropuccinia psidii MF-1, a brazilian biotype.</title>
        <authorList>
            <person name="Quecine M.C."/>
            <person name="Pachon D.M.R."/>
            <person name="Bonatelli M.L."/>
            <person name="Correr F.H."/>
            <person name="Franceschini L.M."/>
            <person name="Leite T.F."/>
            <person name="Margarido G.R.A."/>
            <person name="Almeida C.A."/>
            <person name="Ferrarezi J.A."/>
            <person name="Labate C.A."/>
        </authorList>
    </citation>
    <scope>NUCLEOTIDE SEQUENCE</scope>
    <source>
        <strain evidence="1">MF-1</strain>
    </source>
</reference>
<name>A0A9Q3CUK1_9BASI</name>
<comment type="caution">
    <text evidence="1">The sequence shown here is derived from an EMBL/GenBank/DDBJ whole genome shotgun (WGS) entry which is preliminary data.</text>
</comment>
<evidence type="ECO:0000313" key="2">
    <source>
        <dbReference type="Proteomes" id="UP000765509"/>
    </source>
</evidence>
<dbReference type="EMBL" id="AVOT02009751">
    <property type="protein sequence ID" value="MBW0488751.1"/>
    <property type="molecule type" value="Genomic_DNA"/>
</dbReference>
<organism evidence="1 2">
    <name type="scientific">Austropuccinia psidii MF-1</name>
    <dbReference type="NCBI Taxonomy" id="1389203"/>
    <lineage>
        <taxon>Eukaryota</taxon>
        <taxon>Fungi</taxon>
        <taxon>Dikarya</taxon>
        <taxon>Basidiomycota</taxon>
        <taxon>Pucciniomycotina</taxon>
        <taxon>Pucciniomycetes</taxon>
        <taxon>Pucciniales</taxon>
        <taxon>Sphaerophragmiaceae</taxon>
        <taxon>Austropuccinia</taxon>
    </lineage>
</organism>